<proteinExistence type="predicted"/>
<dbReference type="RefSeq" id="WP_039509754.1">
    <property type="nucleotide sequence ID" value="NZ_CP044334.1"/>
</dbReference>
<evidence type="ECO:0000256" key="6">
    <source>
        <dbReference type="ARBA" id="ARBA00023315"/>
    </source>
</evidence>
<evidence type="ECO:0000256" key="2">
    <source>
        <dbReference type="ARBA" id="ARBA00012888"/>
    </source>
</evidence>
<dbReference type="GO" id="GO:0047663">
    <property type="term" value="F:aminoglycoside 6'-N-acetyltransferase activity"/>
    <property type="evidence" value="ECO:0007669"/>
    <property type="project" value="UniProtKB-EC"/>
</dbReference>
<comment type="caution">
    <text evidence="11">The sequence shown here is derived from an EMBL/GenBank/DDBJ whole genome shotgun (WGS) entry which is preliminary data.</text>
</comment>
<accession>A0AAP4KAD8</accession>
<dbReference type="EMBL" id="JASVYU010000009">
    <property type="protein sequence ID" value="MDN0286806.1"/>
    <property type="molecule type" value="Genomic_DNA"/>
</dbReference>
<dbReference type="InterPro" id="IPR000182">
    <property type="entry name" value="GNAT_dom"/>
</dbReference>
<feature type="domain" description="N-acetyltransferase" evidence="10">
    <location>
        <begin position="1"/>
        <end position="148"/>
    </location>
</feature>
<keyword evidence="5 9" id="KW-0046">Antibiotic resistance</keyword>
<dbReference type="EC" id="2.3.1.82" evidence="2 9"/>
<evidence type="ECO:0000256" key="5">
    <source>
        <dbReference type="ARBA" id="ARBA00023251"/>
    </source>
</evidence>
<evidence type="ECO:0000256" key="1">
    <source>
        <dbReference type="ARBA" id="ARBA00011738"/>
    </source>
</evidence>
<evidence type="ECO:0000256" key="3">
    <source>
        <dbReference type="ARBA" id="ARBA00017677"/>
    </source>
</evidence>
<evidence type="ECO:0000256" key="9">
    <source>
        <dbReference type="PIRNR" id="PIRNR000452"/>
    </source>
</evidence>
<evidence type="ECO:0000256" key="8">
    <source>
        <dbReference type="ARBA" id="ARBA00048923"/>
    </source>
</evidence>
<evidence type="ECO:0000256" key="7">
    <source>
        <dbReference type="ARBA" id="ARBA00029660"/>
    </source>
</evidence>
<evidence type="ECO:0000259" key="10">
    <source>
        <dbReference type="PROSITE" id="PS51186"/>
    </source>
</evidence>
<dbReference type="InterPro" id="IPR024170">
    <property type="entry name" value="Aminoglycoside_N6-AcTrfrase"/>
</dbReference>
<dbReference type="SUPFAM" id="SSF55729">
    <property type="entry name" value="Acyl-CoA N-acyltransferases (Nat)"/>
    <property type="match status" value="1"/>
</dbReference>
<reference evidence="11" key="1">
    <citation type="submission" date="2023-06" db="EMBL/GenBank/DDBJ databases">
        <title>Genome sequences of Xanthomonas arboricola from Serbia and Montenegro.</title>
        <authorList>
            <person name="Ilicic R."/>
            <person name="Jelusic A."/>
            <person name="Harrison J."/>
            <person name="Greer S."/>
            <person name="Grant M."/>
            <person name="Vicente J."/>
            <person name="Popovic Milovanovic T."/>
            <person name="Studholme D.J."/>
        </authorList>
    </citation>
    <scope>NUCLEOTIDE SEQUENCE</scope>
    <source>
        <strain evidence="11">Xp320</strain>
    </source>
</reference>
<dbReference type="InterPro" id="IPR016181">
    <property type="entry name" value="Acyl_CoA_acyltransferase"/>
</dbReference>
<protein>
    <recommendedName>
        <fullName evidence="3 9">Aminoglycoside N(6')-acetyltransferase type 1</fullName>
        <ecNumber evidence="2 9">2.3.1.82</ecNumber>
    </recommendedName>
    <alternativeName>
        <fullName evidence="7 9">Aminoglycoside resistance protein</fullName>
    </alternativeName>
</protein>
<keyword evidence="6 9" id="KW-0012">Acyltransferase</keyword>
<evidence type="ECO:0000256" key="4">
    <source>
        <dbReference type="ARBA" id="ARBA00022679"/>
    </source>
</evidence>
<sequence>MLIRAATLADAAMWATLRTQLWSGTTYFNNWAEALLILEEADDERAIFVVIDEQDRVCGFVEASLLYKQVKGGSAPPVAYIDGLYVQEVRRREGLGAYLMIAIQTWARERGCTEISSDGAFGDVRSEMFHAALGFEETERVVHYRKKL</sequence>
<comment type="function">
    <text evidence="9">Catalyzes the transfer of an acetyl group from acetyl-CoA to the 6'-amino group of aminoglycoside molecules conferring resistance to antibiotics containing the purpurosamine ring.</text>
</comment>
<dbReference type="PIRSF" id="PIRSF000452">
    <property type="entry name" value="6-N-acetyltransf"/>
    <property type="match status" value="1"/>
</dbReference>
<evidence type="ECO:0000313" key="11">
    <source>
        <dbReference type="EMBL" id="MDN0286806.1"/>
    </source>
</evidence>
<gene>
    <name evidence="11" type="ORF">QSH54_09120</name>
</gene>
<organism evidence="11">
    <name type="scientific">Xanthomonas arboricola pv. pruni</name>
    <dbReference type="NCBI Taxonomy" id="69929"/>
    <lineage>
        <taxon>Bacteria</taxon>
        <taxon>Pseudomonadati</taxon>
        <taxon>Pseudomonadota</taxon>
        <taxon>Gammaproteobacteria</taxon>
        <taxon>Lysobacterales</taxon>
        <taxon>Lysobacteraceae</taxon>
        <taxon>Xanthomonas</taxon>
    </lineage>
</organism>
<comment type="subunit">
    <text evidence="1 9">Homodimer.</text>
</comment>
<dbReference type="Pfam" id="PF00583">
    <property type="entry name" value="Acetyltransf_1"/>
    <property type="match status" value="1"/>
</dbReference>
<dbReference type="PROSITE" id="PS51186">
    <property type="entry name" value="GNAT"/>
    <property type="match status" value="1"/>
</dbReference>
<dbReference type="GO" id="GO:0046677">
    <property type="term" value="P:response to antibiotic"/>
    <property type="evidence" value="ECO:0007669"/>
    <property type="project" value="UniProtKB-KW"/>
</dbReference>
<dbReference type="AlphaFoldDB" id="A0AAP4KAD8"/>
<dbReference type="PANTHER" id="PTHR43877">
    <property type="entry name" value="AMINOALKYLPHOSPHONATE N-ACETYLTRANSFERASE-RELATED-RELATED"/>
    <property type="match status" value="1"/>
</dbReference>
<dbReference type="Gene3D" id="3.40.630.30">
    <property type="match status" value="1"/>
</dbReference>
<name>A0AAP4KAD8_9XANT</name>
<comment type="catalytic activity">
    <reaction evidence="8 9">
        <text>kanamycin B + acetyl-CoA = N(6')-acetylkanamycin B + CoA + H(+)</text>
        <dbReference type="Rhea" id="RHEA:16449"/>
        <dbReference type="ChEBI" id="CHEBI:15378"/>
        <dbReference type="ChEBI" id="CHEBI:57287"/>
        <dbReference type="ChEBI" id="CHEBI:57288"/>
        <dbReference type="ChEBI" id="CHEBI:58390"/>
        <dbReference type="ChEBI" id="CHEBI:58549"/>
        <dbReference type="EC" id="2.3.1.82"/>
    </reaction>
</comment>
<dbReference type="InterPro" id="IPR050832">
    <property type="entry name" value="Bact_Acetyltransf"/>
</dbReference>
<dbReference type="CDD" id="cd04301">
    <property type="entry name" value="NAT_SF"/>
    <property type="match status" value="1"/>
</dbReference>
<keyword evidence="4 9" id="KW-0808">Transferase</keyword>